<keyword evidence="5" id="KW-0573">Peptidoglycan synthesis</keyword>
<evidence type="ECO:0000256" key="9">
    <source>
        <dbReference type="SAM" id="Phobius"/>
    </source>
</evidence>
<feature type="transmembrane region" description="Helical" evidence="9">
    <location>
        <begin position="381"/>
        <end position="401"/>
    </location>
</feature>
<evidence type="ECO:0000313" key="11">
    <source>
        <dbReference type="Proteomes" id="UP001595834"/>
    </source>
</evidence>
<feature type="transmembrane region" description="Helical" evidence="9">
    <location>
        <begin position="185"/>
        <end position="204"/>
    </location>
</feature>
<reference evidence="11" key="1">
    <citation type="journal article" date="2019" name="Int. J. Syst. Evol. Microbiol.">
        <title>The Global Catalogue of Microorganisms (GCM) 10K type strain sequencing project: providing services to taxonomists for standard genome sequencing and annotation.</title>
        <authorList>
            <consortium name="The Broad Institute Genomics Platform"/>
            <consortium name="The Broad Institute Genome Sequencing Center for Infectious Disease"/>
            <person name="Wu L."/>
            <person name="Ma J."/>
        </authorList>
    </citation>
    <scope>NUCLEOTIDE SEQUENCE [LARGE SCALE GENOMIC DNA]</scope>
    <source>
        <strain evidence="11">CCM 7224</strain>
    </source>
</reference>
<dbReference type="NCBIfam" id="TIGR01695">
    <property type="entry name" value="murJ_mviN"/>
    <property type="match status" value="1"/>
</dbReference>
<dbReference type="PRINTS" id="PR01806">
    <property type="entry name" value="VIRFACTRMVIN"/>
</dbReference>
<feature type="transmembrane region" description="Helical" evidence="9">
    <location>
        <begin position="346"/>
        <end position="369"/>
    </location>
</feature>
<comment type="caution">
    <text evidence="10">The sequence shown here is derived from an EMBL/GenBank/DDBJ whole genome shotgun (WGS) entry which is preliminary data.</text>
</comment>
<organism evidence="10 11">
    <name type="scientific">Streptomyces mauvecolor</name>
    <dbReference type="NCBI Taxonomy" id="58345"/>
    <lineage>
        <taxon>Bacteria</taxon>
        <taxon>Bacillati</taxon>
        <taxon>Actinomycetota</taxon>
        <taxon>Actinomycetes</taxon>
        <taxon>Kitasatosporales</taxon>
        <taxon>Streptomycetaceae</taxon>
        <taxon>Streptomyces</taxon>
    </lineage>
</organism>
<name>A0ABV9UZV9_9ACTN</name>
<comment type="subcellular location">
    <subcellularLocation>
        <location evidence="1">Cell membrane</location>
        <topology evidence="1">Multi-pass membrane protein</topology>
    </subcellularLocation>
</comment>
<feature type="compositionally biased region" description="Basic and acidic residues" evidence="8">
    <location>
        <begin position="11"/>
        <end position="21"/>
    </location>
</feature>
<feature type="transmembrane region" description="Helical" evidence="9">
    <location>
        <begin position="306"/>
        <end position="325"/>
    </location>
</feature>
<dbReference type="PANTHER" id="PTHR47019:SF1">
    <property type="entry name" value="LIPID II FLIPPASE MURJ"/>
    <property type="match status" value="1"/>
</dbReference>
<feature type="transmembrane region" description="Helical" evidence="9">
    <location>
        <begin position="74"/>
        <end position="93"/>
    </location>
</feature>
<keyword evidence="11" id="KW-1185">Reference proteome</keyword>
<keyword evidence="2" id="KW-1003">Cell membrane</keyword>
<dbReference type="RefSeq" id="WP_344374853.1">
    <property type="nucleotide sequence ID" value="NZ_BAAASQ010000009.1"/>
</dbReference>
<dbReference type="EMBL" id="JBHSIZ010000054">
    <property type="protein sequence ID" value="MFC4961882.1"/>
    <property type="molecule type" value="Genomic_DNA"/>
</dbReference>
<keyword evidence="3 9" id="KW-0812">Transmembrane</keyword>
<feature type="region of interest" description="Disordered" evidence="8">
    <location>
        <begin position="1"/>
        <end position="21"/>
    </location>
</feature>
<dbReference type="PANTHER" id="PTHR47019">
    <property type="entry name" value="LIPID II FLIPPASE MURJ"/>
    <property type="match status" value="1"/>
</dbReference>
<feature type="transmembrane region" description="Helical" evidence="9">
    <location>
        <begin position="113"/>
        <end position="133"/>
    </location>
</feature>
<evidence type="ECO:0000256" key="3">
    <source>
        <dbReference type="ARBA" id="ARBA00022692"/>
    </source>
</evidence>
<feature type="transmembrane region" description="Helical" evidence="9">
    <location>
        <begin position="489"/>
        <end position="506"/>
    </location>
</feature>
<evidence type="ECO:0000256" key="1">
    <source>
        <dbReference type="ARBA" id="ARBA00004651"/>
    </source>
</evidence>
<feature type="transmembrane region" description="Helical" evidence="9">
    <location>
        <begin position="153"/>
        <end position="173"/>
    </location>
</feature>
<keyword evidence="4" id="KW-0133">Cell shape</keyword>
<sequence>MTAPATQPADKSAESAESAERAESSGLLRSSALMAAGSIVSRATGFVRSAVIAAALGVGLLGDGYAVANNVPNILYMLLIGGTLNAVFVPELVRAAKEHADGGAAYTDRLMTACTTALVALTALAVFAAPWIVGAYTDYTGAQADLTIALARYCLPQILFYGLFTLFGQVLNARGRFGAMMWTPVLNNLVVIGVFGLYLALAASGGGTLSAGDARLLGWGTTAGIAVQALALVPSLRSAGFRWRPRFDWRGSGLGRPLKSAGWAVLLVVSNQLAYWVVTRLATIAGAQAVAEGVGGAGYTAYTNAYVLWMVPHGIVTVSLITALMPRMSRASADGDLAAVRADLSYGLRTCAAVIVPAACALFALAPWILGSVYEYGRTGAGDITVMAGMLMAFAPGLIALSGQYVLSRGFYALGDTRTPFLLNLVIAGVNAGLTVVAYVVLPARWAVTGIAGAYTAALFAGLAVTAYSLNRKLGGGPLLRSPALLAHLRLLLGCVPAAALGYAAARAADPLGSVAAAGAGAVTLALALAVLARPLGLTDINAVIAKVRGGRRRTR</sequence>
<dbReference type="Pfam" id="PF03023">
    <property type="entry name" value="MurJ"/>
    <property type="match status" value="1"/>
</dbReference>
<evidence type="ECO:0000256" key="6">
    <source>
        <dbReference type="ARBA" id="ARBA00022989"/>
    </source>
</evidence>
<evidence type="ECO:0000256" key="7">
    <source>
        <dbReference type="ARBA" id="ARBA00023136"/>
    </source>
</evidence>
<proteinExistence type="predicted"/>
<feature type="transmembrane region" description="Helical" evidence="9">
    <location>
        <begin position="46"/>
        <end position="68"/>
    </location>
</feature>
<feature type="transmembrane region" description="Helical" evidence="9">
    <location>
        <begin position="421"/>
        <end position="442"/>
    </location>
</feature>
<feature type="transmembrane region" description="Helical" evidence="9">
    <location>
        <begin position="448"/>
        <end position="468"/>
    </location>
</feature>
<keyword evidence="7 9" id="KW-0472">Membrane</keyword>
<feature type="transmembrane region" description="Helical" evidence="9">
    <location>
        <begin position="257"/>
        <end position="278"/>
    </location>
</feature>
<dbReference type="InterPro" id="IPR004268">
    <property type="entry name" value="MurJ"/>
</dbReference>
<dbReference type="CDD" id="cd13123">
    <property type="entry name" value="MATE_MurJ_like"/>
    <property type="match status" value="1"/>
</dbReference>
<accession>A0ABV9UZV9</accession>
<dbReference type="Proteomes" id="UP001595834">
    <property type="component" value="Unassembled WGS sequence"/>
</dbReference>
<keyword evidence="6 9" id="KW-1133">Transmembrane helix</keyword>
<evidence type="ECO:0000256" key="4">
    <source>
        <dbReference type="ARBA" id="ARBA00022960"/>
    </source>
</evidence>
<gene>
    <name evidence="10" type="primary">murJ</name>
    <name evidence="10" type="ORF">ACFPFX_36950</name>
</gene>
<feature type="transmembrane region" description="Helical" evidence="9">
    <location>
        <begin position="512"/>
        <end position="533"/>
    </location>
</feature>
<evidence type="ECO:0000313" key="10">
    <source>
        <dbReference type="EMBL" id="MFC4961882.1"/>
    </source>
</evidence>
<feature type="transmembrane region" description="Helical" evidence="9">
    <location>
        <begin position="216"/>
        <end position="236"/>
    </location>
</feature>
<evidence type="ECO:0000256" key="2">
    <source>
        <dbReference type="ARBA" id="ARBA00022475"/>
    </source>
</evidence>
<dbReference type="InterPro" id="IPR051050">
    <property type="entry name" value="Lipid_II_flippase_MurJ/MviN"/>
</dbReference>
<evidence type="ECO:0000256" key="5">
    <source>
        <dbReference type="ARBA" id="ARBA00022984"/>
    </source>
</evidence>
<evidence type="ECO:0000256" key="8">
    <source>
        <dbReference type="SAM" id="MobiDB-lite"/>
    </source>
</evidence>
<protein>
    <submittedName>
        <fullName evidence="10">Murein biosynthesis integral membrane protein MurJ</fullName>
    </submittedName>
</protein>